<protein>
    <submittedName>
        <fullName evidence="1">Uncharacterized protein</fullName>
    </submittedName>
</protein>
<name>A0AB37U9D4_9CYAN</name>
<sequence length="49" mass="5316">MPLGGGAFVKNFIYVAGNLQQAFLWLVFREAIAQQREGGNEPFGSGETV</sequence>
<dbReference type="EMBL" id="RSCK01000187">
    <property type="protein sequence ID" value="RUS95934.1"/>
    <property type="molecule type" value="Genomic_DNA"/>
</dbReference>
<gene>
    <name evidence="1" type="ORF">DSM107010_71010</name>
</gene>
<keyword evidence="2" id="KW-1185">Reference proteome</keyword>
<accession>A0AB37U9D4</accession>
<evidence type="ECO:0000313" key="1">
    <source>
        <dbReference type="EMBL" id="RUS95934.1"/>
    </source>
</evidence>
<proteinExistence type="predicted"/>
<dbReference type="AlphaFoldDB" id="A0AB37U9D4"/>
<evidence type="ECO:0000313" key="2">
    <source>
        <dbReference type="Proteomes" id="UP000282574"/>
    </source>
</evidence>
<reference evidence="1 2" key="1">
    <citation type="journal article" date="2019" name="Genome Biol. Evol.">
        <title>Day and night: Metabolic profiles and evolutionary relationships of six axenic non-marine cyanobacteria.</title>
        <authorList>
            <person name="Will S.E."/>
            <person name="Henke P."/>
            <person name="Boedeker C."/>
            <person name="Huang S."/>
            <person name="Brinkmann H."/>
            <person name="Rohde M."/>
            <person name="Jarek M."/>
            <person name="Friedl T."/>
            <person name="Seufert S."/>
            <person name="Schumacher M."/>
            <person name="Overmann J."/>
            <person name="Neumann-Schaal M."/>
            <person name="Petersen J."/>
        </authorList>
    </citation>
    <scope>NUCLEOTIDE SEQUENCE [LARGE SCALE GENOMIC DNA]</scope>
    <source>
        <strain evidence="1 2">SAG 39.79</strain>
    </source>
</reference>
<comment type="caution">
    <text evidence="1">The sequence shown here is derived from an EMBL/GenBank/DDBJ whole genome shotgun (WGS) entry which is preliminary data.</text>
</comment>
<dbReference type="Proteomes" id="UP000282574">
    <property type="component" value="Unassembled WGS sequence"/>
</dbReference>
<organism evidence="1 2">
    <name type="scientific">Chroococcidiopsis cubana SAG 39.79</name>
    <dbReference type="NCBI Taxonomy" id="388085"/>
    <lineage>
        <taxon>Bacteria</taxon>
        <taxon>Bacillati</taxon>
        <taxon>Cyanobacteriota</taxon>
        <taxon>Cyanophyceae</taxon>
        <taxon>Chroococcidiopsidales</taxon>
        <taxon>Chroococcidiopsidaceae</taxon>
        <taxon>Chroococcidiopsis</taxon>
    </lineage>
</organism>